<evidence type="ECO:0000256" key="1">
    <source>
        <dbReference type="SAM" id="Phobius"/>
    </source>
</evidence>
<keyword evidence="1" id="KW-0812">Transmembrane</keyword>
<reference evidence="2" key="1">
    <citation type="submission" date="2021-06" db="EMBL/GenBank/DDBJ databases">
        <authorList>
            <consortium name="Wellcome Sanger Institute Data Sharing"/>
        </authorList>
    </citation>
    <scope>NUCLEOTIDE SEQUENCE [LARGE SCALE GENOMIC DNA]</scope>
</reference>
<feature type="transmembrane region" description="Helical" evidence="1">
    <location>
        <begin position="68"/>
        <end position="91"/>
    </location>
</feature>
<sequence length="127" mass="14187">INFTQGELQRSCSKTTEEKVGDNCHLICQCRIYPPLPPPPPPPPPPRLLVSERDPTGPFCPVELWRQLIGIIGMVGCASLVFLLIMVTVCYKAIKRKPLRKEENGTSQSEYAMTSRNKVMDANNTFA</sequence>
<keyword evidence="1" id="KW-1133">Transmembrane helix</keyword>
<name>A0A8C4XI38_ERPCA</name>
<dbReference type="Pfam" id="PF16101">
    <property type="entry name" value="PRIMA1"/>
    <property type="match status" value="1"/>
</dbReference>
<protein>
    <recommendedName>
        <fullName evidence="4">Proline rich membrane anchor 1</fullName>
    </recommendedName>
</protein>
<keyword evidence="1" id="KW-0472">Membrane</keyword>
<dbReference type="InterPro" id="IPR029659">
    <property type="entry name" value="PRIMA1"/>
</dbReference>
<evidence type="ECO:0000313" key="3">
    <source>
        <dbReference type="Proteomes" id="UP000694620"/>
    </source>
</evidence>
<dbReference type="Ensembl" id="ENSECRT00000033224.1">
    <property type="protein sequence ID" value="ENSECRP00000032502.1"/>
    <property type="gene ID" value="ENSECRG00000022019.1"/>
</dbReference>
<organism evidence="2 3">
    <name type="scientific">Erpetoichthys calabaricus</name>
    <name type="common">Rope fish</name>
    <name type="synonym">Calamoichthys calabaricus</name>
    <dbReference type="NCBI Taxonomy" id="27687"/>
    <lineage>
        <taxon>Eukaryota</taxon>
        <taxon>Metazoa</taxon>
        <taxon>Chordata</taxon>
        <taxon>Craniata</taxon>
        <taxon>Vertebrata</taxon>
        <taxon>Euteleostomi</taxon>
        <taxon>Actinopterygii</taxon>
        <taxon>Polypteriformes</taxon>
        <taxon>Polypteridae</taxon>
        <taxon>Erpetoichthys</taxon>
    </lineage>
</organism>
<reference evidence="2" key="3">
    <citation type="submission" date="2025-09" db="UniProtKB">
        <authorList>
            <consortium name="Ensembl"/>
        </authorList>
    </citation>
    <scope>IDENTIFICATION</scope>
</reference>
<proteinExistence type="predicted"/>
<evidence type="ECO:0008006" key="4">
    <source>
        <dbReference type="Google" id="ProtNLM"/>
    </source>
</evidence>
<dbReference type="GeneTree" id="ENSGT00390000006240"/>
<dbReference type="AlphaFoldDB" id="A0A8C4XI38"/>
<accession>A0A8C4XI38</accession>
<keyword evidence="3" id="KW-1185">Reference proteome</keyword>
<evidence type="ECO:0000313" key="2">
    <source>
        <dbReference type="Ensembl" id="ENSECRP00000032502.1"/>
    </source>
</evidence>
<reference evidence="2" key="2">
    <citation type="submission" date="2025-08" db="UniProtKB">
        <authorList>
            <consortium name="Ensembl"/>
        </authorList>
    </citation>
    <scope>IDENTIFICATION</scope>
</reference>
<dbReference type="Proteomes" id="UP000694620">
    <property type="component" value="Chromosome 16"/>
</dbReference>